<keyword evidence="5" id="KW-0862">Zinc</keyword>
<keyword evidence="5" id="KW-0479">Metal-binding</keyword>
<dbReference type="InterPro" id="IPR001878">
    <property type="entry name" value="Znf_CCHC"/>
</dbReference>
<evidence type="ECO:0000259" key="7">
    <source>
        <dbReference type="PROSITE" id="PS50158"/>
    </source>
</evidence>
<dbReference type="PANTHER" id="PTHR13493">
    <property type="entry name" value="ZINC FINGER CCHC DOMAIN-CONTAINING"/>
    <property type="match status" value="1"/>
</dbReference>
<evidence type="ECO:0000256" key="3">
    <source>
        <dbReference type="ARBA" id="ARBA00022603"/>
    </source>
</evidence>
<keyword evidence="9" id="KW-1185">Reference proteome</keyword>
<evidence type="ECO:0000256" key="1">
    <source>
        <dbReference type="ARBA" id="ARBA00004496"/>
    </source>
</evidence>
<feature type="domain" description="CCHC-type" evidence="7">
    <location>
        <begin position="429"/>
        <end position="444"/>
    </location>
</feature>
<proteinExistence type="predicted"/>
<dbReference type="EMBL" id="JAHIBW010000008">
    <property type="protein sequence ID" value="KAG7308362.1"/>
    <property type="molecule type" value="Genomic_DNA"/>
</dbReference>
<keyword evidence="3" id="KW-0489">Methyltransferase</keyword>
<dbReference type="PROSITE" id="PS50216">
    <property type="entry name" value="DHHC"/>
    <property type="match status" value="1"/>
</dbReference>
<organism evidence="8 9">
    <name type="scientific">Plutella xylostella</name>
    <name type="common">Diamondback moth</name>
    <name type="synonym">Plutella maculipennis</name>
    <dbReference type="NCBI Taxonomy" id="51655"/>
    <lineage>
        <taxon>Eukaryota</taxon>
        <taxon>Metazoa</taxon>
        <taxon>Ecdysozoa</taxon>
        <taxon>Arthropoda</taxon>
        <taxon>Hexapoda</taxon>
        <taxon>Insecta</taxon>
        <taxon>Pterygota</taxon>
        <taxon>Neoptera</taxon>
        <taxon>Endopterygota</taxon>
        <taxon>Lepidoptera</taxon>
        <taxon>Glossata</taxon>
        <taxon>Ditrysia</taxon>
        <taxon>Yponomeutoidea</taxon>
        <taxon>Plutellidae</taxon>
        <taxon>Plutella</taxon>
    </lineage>
</organism>
<evidence type="ECO:0000313" key="9">
    <source>
        <dbReference type="Proteomes" id="UP000823941"/>
    </source>
</evidence>
<evidence type="ECO:0000313" key="8">
    <source>
        <dbReference type="EMBL" id="KAG7308362.1"/>
    </source>
</evidence>
<protein>
    <recommendedName>
        <fullName evidence="7">CCHC-type domain-containing protein</fullName>
    </recommendedName>
</protein>
<sequence>MGNKRKFKSEDKALKSSPVEVIAEDVSSHPLCLHGPTLLFSNEKGRFYACSLCRSKKDCTVHISEEDWQNEGVKKRNEKYNNLITKVNKSEAWKRHNEIKSQHPSNRAYCITCEELYIIHQTKKHNKDHRVVTPLTDEQLSHPTTWLPALENDTVEAQYLFSKKSVGTILSVLKKNNIKNILCIGTPSIHEAVSSRQDFTSLLLDYDKRHAQFHPPNKYVYYNMFNNYLFNGREDEKLLKMFMKESSDSGLCIVMDPPFGGRVEPLIQTLKDLTETYKSVNKDFTDQLLPVVWAFPYFSEPYIKNMEPEIKMHDYQVEYENHKKFQNKTSKGRKNGSPVRLFTNLPTSSIDLSHDKNYKLCEKCKVYVSLSNNHCNKCGECTSKNGTTYTHCFACKRCVKPTFFHCKTCERCCQRKDHKCRTVVESQSCFNCRETGHKKADCPQLEPAPGSAKKRRKHA</sequence>
<feature type="region of interest" description="Disordered" evidence="6">
    <location>
        <begin position="435"/>
        <end position="459"/>
    </location>
</feature>
<name>A0ABQ7QTJ5_PLUXY</name>
<evidence type="ECO:0000256" key="6">
    <source>
        <dbReference type="SAM" id="MobiDB-lite"/>
    </source>
</evidence>
<dbReference type="InterPro" id="IPR041370">
    <property type="entry name" value="Mlase_EEF1AKMT1/ZCCHC4"/>
</dbReference>
<dbReference type="Proteomes" id="UP000823941">
    <property type="component" value="Chromosome 8"/>
</dbReference>
<dbReference type="PROSITE" id="PS50158">
    <property type="entry name" value="ZF_CCHC"/>
    <property type="match status" value="1"/>
</dbReference>
<dbReference type="Gene3D" id="4.10.60.10">
    <property type="entry name" value="Zinc finger, CCHC-type"/>
    <property type="match status" value="1"/>
</dbReference>
<dbReference type="Pfam" id="PF10237">
    <property type="entry name" value="N6-adenineMlase"/>
    <property type="match status" value="1"/>
</dbReference>
<evidence type="ECO:0000256" key="2">
    <source>
        <dbReference type="ARBA" id="ARBA00022490"/>
    </source>
</evidence>
<evidence type="ECO:0000256" key="4">
    <source>
        <dbReference type="ARBA" id="ARBA00022679"/>
    </source>
</evidence>
<accession>A0ABQ7QTJ5</accession>
<comment type="subcellular location">
    <subcellularLocation>
        <location evidence="1">Cytoplasm</location>
    </subcellularLocation>
</comment>
<keyword evidence="4" id="KW-0808">Transferase</keyword>
<gene>
    <name evidence="8" type="ORF">JYU34_005560</name>
</gene>
<comment type="caution">
    <text evidence="8">The sequence shown here is derived from an EMBL/GenBank/DDBJ whole genome shotgun (WGS) entry which is preliminary data.</text>
</comment>
<dbReference type="SMART" id="SM00343">
    <property type="entry name" value="ZnF_C2HC"/>
    <property type="match status" value="1"/>
</dbReference>
<dbReference type="PANTHER" id="PTHR13493:SF3">
    <property type="entry name" value="RRNA N6-ADENOSINE-METHYLTRANSFERASE ZCCHC4"/>
    <property type="match status" value="1"/>
</dbReference>
<keyword evidence="2" id="KW-0963">Cytoplasm</keyword>
<reference evidence="8 9" key="1">
    <citation type="submission" date="2021-06" db="EMBL/GenBank/DDBJ databases">
        <title>A haploid diamondback moth (Plutella xylostella L.) genome assembly resolves 31 chromosomes and identifies a diamide resistance mutation.</title>
        <authorList>
            <person name="Ward C.M."/>
            <person name="Perry K.D."/>
            <person name="Baker G."/>
            <person name="Powis K."/>
            <person name="Heckel D.G."/>
            <person name="Baxter S.W."/>
        </authorList>
    </citation>
    <scope>NUCLEOTIDE SEQUENCE [LARGE SCALE GENOMIC DNA]</scope>
    <source>
        <strain evidence="8 9">LV</strain>
        <tissue evidence="8">Single pupa</tissue>
    </source>
</reference>
<dbReference type="Pfam" id="PF00098">
    <property type="entry name" value="zf-CCHC"/>
    <property type="match status" value="1"/>
</dbReference>
<dbReference type="InterPro" id="IPR039846">
    <property type="entry name" value="ZCCHC4"/>
</dbReference>
<evidence type="ECO:0000256" key="5">
    <source>
        <dbReference type="PROSITE-ProRule" id="PRU00047"/>
    </source>
</evidence>
<keyword evidence="5" id="KW-0863">Zinc-finger</keyword>